<gene>
    <name evidence="2" type="ordered locus">Anacy_3416</name>
</gene>
<dbReference type="Proteomes" id="UP000010474">
    <property type="component" value="Chromosome"/>
</dbReference>
<evidence type="ECO:0000313" key="3">
    <source>
        <dbReference type="Proteomes" id="UP000010474"/>
    </source>
</evidence>
<reference evidence="3" key="1">
    <citation type="journal article" date="2013" name="Proc. Natl. Acad. Sci. U.S.A.">
        <title>Improving the coverage of the cyanobacterial phylum using diversity-driven genome sequencing.</title>
        <authorList>
            <person name="Shih P.M."/>
            <person name="Wu D."/>
            <person name="Latifi A."/>
            <person name="Axen S.D."/>
            <person name="Fewer D.P."/>
            <person name="Talla E."/>
            <person name="Calteau A."/>
            <person name="Cai F."/>
            <person name="Tandeau de Marsac N."/>
            <person name="Rippka R."/>
            <person name="Herdman M."/>
            <person name="Sivonen K."/>
            <person name="Coursin T."/>
            <person name="Laurent T."/>
            <person name="Goodwin L."/>
            <person name="Nolan M."/>
            <person name="Davenport K.W."/>
            <person name="Han C.S."/>
            <person name="Rubin E.M."/>
            <person name="Eisen J.A."/>
            <person name="Woyke T."/>
            <person name="Gugger M."/>
            <person name="Kerfeld C.A."/>
        </authorList>
    </citation>
    <scope>NUCLEOTIDE SEQUENCE [LARGE SCALE GENOMIC DNA]</scope>
    <source>
        <strain evidence="3">ATCC 27899 / PCC 7122</strain>
    </source>
</reference>
<dbReference type="HOGENOM" id="CLU_048542_0_0_3"/>
<dbReference type="InterPro" id="IPR041685">
    <property type="entry name" value="AAA_GajA/Old/RecF-like"/>
</dbReference>
<dbReference type="Gene3D" id="3.40.50.300">
    <property type="entry name" value="P-loop containing nucleotide triphosphate hydrolases"/>
    <property type="match status" value="1"/>
</dbReference>
<proteinExistence type="predicted"/>
<dbReference type="EMBL" id="CP003659">
    <property type="protein sequence ID" value="AFZ58817.1"/>
    <property type="molecule type" value="Genomic_DNA"/>
</dbReference>
<dbReference type="eggNOG" id="COG4637">
    <property type="taxonomic scope" value="Bacteria"/>
</dbReference>
<protein>
    <recommendedName>
        <fullName evidence="1">Endonuclease GajA/Old nuclease/RecF-like AAA domain-containing protein</fullName>
    </recommendedName>
</protein>
<feature type="domain" description="Endonuclease GajA/Old nuclease/RecF-like AAA" evidence="1">
    <location>
        <begin position="1"/>
        <end position="367"/>
    </location>
</feature>
<dbReference type="AlphaFoldDB" id="K9ZJV4"/>
<evidence type="ECO:0000313" key="2">
    <source>
        <dbReference type="EMBL" id="AFZ58817.1"/>
    </source>
</evidence>
<keyword evidence="3" id="KW-1185">Reference proteome</keyword>
<dbReference type="RefSeq" id="WP_015215442.1">
    <property type="nucleotide sequence ID" value="NC_019771.1"/>
</dbReference>
<dbReference type="KEGG" id="acy:Anacy_3416"/>
<dbReference type="PATRIC" id="fig|272123.3.peg.3717"/>
<dbReference type="PANTHER" id="PTHR43581">
    <property type="entry name" value="ATP/GTP PHOSPHATASE"/>
    <property type="match status" value="1"/>
</dbReference>
<accession>K9ZJV4</accession>
<dbReference type="STRING" id="272123.Anacy_3416"/>
<dbReference type="PANTHER" id="PTHR43581:SF2">
    <property type="entry name" value="EXCINUCLEASE ATPASE SUBUNIT"/>
    <property type="match status" value="1"/>
</dbReference>
<sequence length="390" mass="45171">MHIQRIQVPDFRALKNVDITFEKEFTPRIFPLGSQNGGGKSTLLQLIFVLLHCSGNPDRVEFIQNLLDGFQVNHESGQRTLAIINIWDGNKTVTLDFFICSQSYILNLLNGEYIESSIVNLFNQDNEIKLMSFYEEKSDKHITLSFICNFQSAQNEALFFQFDGIDIDEVNKFVIELSNKIFLTAHISQIFLLLQPDNRKSLFKTQANNQTNYYQQIKAANSKLPGFFTYDFLSIDILLEAFKKARDEDFKQAVEQRGNYGNNYVKLLDELNNLLSNKKINVQPDLSGINFKIDGDDTELYPEDLSHGELKRLCIYMWLKHNKIEDAIVLMDELEISFHPDWQYQIVRDLEEWGATNQYILATHSYELCNAVTPAHVKELDPKLQARTIQ</sequence>
<dbReference type="InterPro" id="IPR051396">
    <property type="entry name" value="Bact_Antivir_Def_Nuclease"/>
</dbReference>
<dbReference type="Pfam" id="PF13175">
    <property type="entry name" value="AAA_15"/>
    <property type="match status" value="1"/>
</dbReference>
<name>K9ZJV4_ANACC</name>
<dbReference type="SUPFAM" id="SSF52540">
    <property type="entry name" value="P-loop containing nucleoside triphosphate hydrolases"/>
    <property type="match status" value="1"/>
</dbReference>
<evidence type="ECO:0000259" key="1">
    <source>
        <dbReference type="Pfam" id="PF13175"/>
    </source>
</evidence>
<organism evidence="2 3">
    <name type="scientific">Anabaena cylindrica (strain ATCC 27899 / PCC 7122)</name>
    <dbReference type="NCBI Taxonomy" id="272123"/>
    <lineage>
        <taxon>Bacteria</taxon>
        <taxon>Bacillati</taxon>
        <taxon>Cyanobacteriota</taxon>
        <taxon>Cyanophyceae</taxon>
        <taxon>Nostocales</taxon>
        <taxon>Nostocaceae</taxon>
        <taxon>Anabaena</taxon>
    </lineage>
</organism>
<dbReference type="OrthoDB" id="495836at2"/>
<dbReference type="InterPro" id="IPR027417">
    <property type="entry name" value="P-loop_NTPase"/>
</dbReference>